<evidence type="ECO:0000313" key="2">
    <source>
        <dbReference type="Proteomes" id="UP000050836"/>
    </source>
</evidence>
<organism evidence="1 2">
    <name type="scientific">Stenotrophomonas pictorum JCM 9942</name>
    <dbReference type="NCBI Taxonomy" id="1236960"/>
    <lineage>
        <taxon>Bacteria</taxon>
        <taxon>Pseudomonadati</taxon>
        <taxon>Pseudomonadota</taxon>
        <taxon>Gammaproteobacteria</taxon>
        <taxon>Lysobacterales</taxon>
        <taxon>Lysobacteraceae</taxon>
        <taxon>Stenotrophomonas</taxon>
    </lineage>
</organism>
<proteinExistence type="predicted"/>
<reference evidence="1 2" key="1">
    <citation type="submission" date="2015-10" db="EMBL/GenBank/DDBJ databases">
        <title>Genome sequencing and analysis of members of genus Stenotrophomonas.</title>
        <authorList>
            <person name="Patil P.P."/>
            <person name="Midha S."/>
            <person name="Patil P.B."/>
        </authorList>
    </citation>
    <scope>NUCLEOTIDE SEQUENCE [LARGE SCALE GENOMIC DNA]</scope>
    <source>
        <strain evidence="1 2">JCM 9942</strain>
    </source>
</reference>
<dbReference type="EMBL" id="LLXS01000062">
    <property type="protein sequence ID" value="KRG38161.1"/>
    <property type="molecule type" value="Genomic_DNA"/>
</dbReference>
<dbReference type="AlphaFoldDB" id="A0A0R0A9X8"/>
<name>A0A0R0A9X8_9GAMM</name>
<evidence type="ECO:0000313" key="1">
    <source>
        <dbReference type="EMBL" id="KRG38161.1"/>
    </source>
</evidence>
<gene>
    <name evidence="1" type="ORF">ARC78_15780</name>
</gene>
<keyword evidence="2" id="KW-1185">Reference proteome</keyword>
<dbReference type="Proteomes" id="UP000050836">
    <property type="component" value="Unassembled WGS sequence"/>
</dbReference>
<comment type="caution">
    <text evidence="1">The sequence shown here is derived from an EMBL/GenBank/DDBJ whole genome shotgun (WGS) entry which is preliminary data.</text>
</comment>
<sequence length="87" mass="8859">MDPVDGDSVAGMLGLSITAGSTGAAIKIKTSGTIDDAGWSWSPGFVFAGSNGELTQALPTTGWEIVVGYAPSATRLNLTFDEPVKLA</sequence>
<protein>
    <submittedName>
        <fullName evidence="1">Uncharacterized protein</fullName>
    </submittedName>
</protein>
<accession>A0A0R0A9X8</accession>